<organism evidence="7 8">
    <name type="scientific">Alysiella crassa</name>
    <dbReference type="NCBI Taxonomy" id="153491"/>
    <lineage>
        <taxon>Bacteria</taxon>
        <taxon>Pseudomonadati</taxon>
        <taxon>Pseudomonadota</taxon>
        <taxon>Betaproteobacteria</taxon>
        <taxon>Neisseriales</taxon>
        <taxon>Neisseriaceae</taxon>
        <taxon>Alysiella</taxon>
    </lineage>
</organism>
<name>A0A376BUB9_9NEIS</name>
<dbReference type="GO" id="GO:0006310">
    <property type="term" value="P:DNA recombination"/>
    <property type="evidence" value="ECO:0007669"/>
    <property type="project" value="UniProtKB-UniRule"/>
</dbReference>
<keyword evidence="8" id="KW-1185">Reference proteome</keyword>
<dbReference type="PANTHER" id="PTHR38103">
    <property type="entry name" value="RECOMBINATION-ASSOCIATED PROTEIN RDGC"/>
    <property type="match status" value="1"/>
</dbReference>
<gene>
    <name evidence="6 7" type="primary">rdgC</name>
    <name evidence="7" type="ORF">NCTC10283_02079</name>
</gene>
<dbReference type="NCBIfam" id="NF001464">
    <property type="entry name" value="PRK00321.1-5"/>
    <property type="match status" value="1"/>
</dbReference>
<reference evidence="7 8" key="1">
    <citation type="submission" date="2018-06" db="EMBL/GenBank/DDBJ databases">
        <authorList>
            <consortium name="Pathogen Informatics"/>
            <person name="Doyle S."/>
        </authorList>
    </citation>
    <scope>NUCLEOTIDE SEQUENCE [LARGE SCALE GENOMIC DNA]</scope>
    <source>
        <strain evidence="7 8">NCTC10283</strain>
    </source>
</reference>
<dbReference type="Pfam" id="PF04381">
    <property type="entry name" value="RdgC"/>
    <property type="match status" value="1"/>
</dbReference>
<proteinExistence type="inferred from homology"/>
<evidence type="ECO:0000256" key="6">
    <source>
        <dbReference type="HAMAP-Rule" id="MF_00194"/>
    </source>
</evidence>
<evidence type="ECO:0000313" key="8">
    <source>
        <dbReference type="Proteomes" id="UP000254209"/>
    </source>
</evidence>
<evidence type="ECO:0000256" key="3">
    <source>
        <dbReference type="ARBA" id="ARBA00022296"/>
    </source>
</evidence>
<evidence type="ECO:0000256" key="1">
    <source>
        <dbReference type="ARBA" id="ARBA00004453"/>
    </source>
</evidence>
<keyword evidence="4 6" id="KW-0963">Cytoplasm</keyword>
<accession>A0A376BUB9</accession>
<evidence type="ECO:0000256" key="5">
    <source>
        <dbReference type="ARBA" id="ARBA00023172"/>
    </source>
</evidence>
<comment type="similarity">
    <text evidence="2 6">Belongs to the RdgC family.</text>
</comment>
<keyword evidence="5 6" id="KW-0233">DNA recombination</keyword>
<sequence length="300" mass="33559">MWFKQISFYPININQLPEADTLADKLNSSEFAPITGLDWFSEGFAAPHGFSPELLFPADFTWLVSLKRSDKVLPASVIREFLDEKVAEIQENENRKIGKKEKNELKEQITDDLLPRAFTRSSRLYALCDTRHGFLFVNHASANKAENMVVKLREALGGLEAKLPHTKQSPSALMTEWLAAGAAAGGFELDSDCELRGSGDVVSVVKVAKQDLTADEVTQHLKTGKTVSQMGLVWREQIAFILTADFTFKRIQYLDVLQEQAEQHGDDAPSMAFAEQILMAESLSQMILELVEHLGGWQED</sequence>
<dbReference type="GO" id="GO:0005737">
    <property type="term" value="C:cytoplasm"/>
    <property type="evidence" value="ECO:0007669"/>
    <property type="project" value="UniProtKB-UniRule"/>
</dbReference>
<evidence type="ECO:0000256" key="2">
    <source>
        <dbReference type="ARBA" id="ARBA00008657"/>
    </source>
</evidence>
<dbReference type="HAMAP" id="MF_00194">
    <property type="entry name" value="RdgC"/>
    <property type="match status" value="1"/>
</dbReference>
<dbReference type="RefSeq" id="WP_034291614.1">
    <property type="nucleotide sequence ID" value="NZ_CP091519.2"/>
</dbReference>
<comment type="function">
    <text evidence="6">May be involved in recombination.</text>
</comment>
<dbReference type="EMBL" id="UFSO01000003">
    <property type="protein sequence ID" value="SSY80519.1"/>
    <property type="molecule type" value="Genomic_DNA"/>
</dbReference>
<dbReference type="STRING" id="1120980.GCA_000745955_00653"/>
<dbReference type="Proteomes" id="UP000254209">
    <property type="component" value="Unassembled WGS sequence"/>
</dbReference>
<evidence type="ECO:0000313" key="7">
    <source>
        <dbReference type="EMBL" id="SSY80519.1"/>
    </source>
</evidence>
<dbReference type="GO" id="GO:0009295">
    <property type="term" value="C:nucleoid"/>
    <property type="evidence" value="ECO:0007669"/>
    <property type="project" value="UniProtKB-SubCell"/>
</dbReference>
<dbReference type="OrthoDB" id="5290530at2"/>
<protein>
    <recommendedName>
        <fullName evidence="3 6">Recombination-associated protein RdgC</fullName>
    </recommendedName>
</protein>
<dbReference type="PANTHER" id="PTHR38103:SF1">
    <property type="entry name" value="RECOMBINATION-ASSOCIATED PROTEIN RDGC"/>
    <property type="match status" value="1"/>
</dbReference>
<comment type="subcellular location">
    <subcellularLocation>
        <location evidence="1 6">Cytoplasm</location>
        <location evidence="1 6">Nucleoid</location>
    </subcellularLocation>
</comment>
<dbReference type="AlphaFoldDB" id="A0A376BUB9"/>
<dbReference type="InterPro" id="IPR007476">
    <property type="entry name" value="RdgC"/>
</dbReference>
<evidence type="ECO:0000256" key="4">
    <source>
        <dbReference type="ARBA" id="ARBA00022490"/>
    </source>
</evidence>